<dbReference type="PROSITE" id="PS51184">
    <property type="entry name" value="JMJC"/>
    <property type="match status" value="1"/>
</dbReference>
<dbReference type="Pfam" id="PF13621">
    <property type="entry name" value="Cupin_8"/>
    <property type="match status" value="1"/>
</dbReference>
<dbReference type="SUPFAM" id="SSF51197">
    <property type="entry name" value="Clavaminate synthase-like"/>
    <property type="match status" value="1"/>
</dbReference>
<evidence type="ECO:0000259" key="1">
    <source>
        <dbReference type="PROSITE" id="PS51184"/>
    </source>
</evidence>
<gene>
    <name evidence="2" type="ORF">CCMP2556_LOCUS35093</name>
</gene>
<dbReference type="SMART" id="SM00558">
    <property type="entry name" value="JmjC"/>
    <property type="match status" value="1"/>
</dbReference>
<sequence>MDVEKKARLAANIADYWRPVGGQVPRRRFEEVTTVEFLRDYVAMSQPLIFTDLPSEQWPCLHRWTDEYLTTLSEHFVSVNVTPNGRADAVDEEGRFVKPLEERMSFQDFWKSLSSGGEVLYLSRQNDSLREEFAPLLGDIPSVVPLAAEAFNNDPEAINLWIGEDRSVSSCHKDPYENLYLVVRGTKLFTLLPPASAPFLHEEEVPAASYVRNDSGQLEVVLDNPEDFVPWIPFDVADVYGDGDGRYADYGRFGAALAVEVSVEAGELLYLPAMWYHRVAQRGVTIAVNYWHDMQFGHNYLHHQFLRDAFGMDRYDDVEE</sequence>
<proteinExistence type="predicted"/>
<name>A0ABP0P711_9DINO</name>
<evidence type="ECO:0000313" key="3">
    <source>
        <dbReference type="Proteomes" id="UP001642484"/>
    </source>
</evidence>
<dbReference type="PANTHER" id="PTHR12461">
    <property type="entry name" value="HYPOXIA-INDUCIBLE FACTOR 1 ALPHA INHIBITOR-RELATED"/>
    <property type="match status" value="1"/>
</dbReference>
<reference evidence="2 3" key="1">
    <citation type="submission" date="2024-02" db="EMBL/GenBank/DDBJ databases">
        <authorList>
            <person name="Chen Y."/>
            <person name="Shah S."/>
            <person name="Dougan E. K."/>
            <person name="Thang M."/>
            <person name="Chan C."/>
        </authorList>
    </citation>
    <scope>NUCLEOTIDE SEQUENCE [LARGE SCALE GENOMIC DNA]</scope>
</reference>
<dbReference type="PANTHER" id="PTHR12461:SF99">
    <property type="entry name" value="BIFUNCTIONAL PEPTIDASE AND (3S)-LYSYL HYDROXYLASE JMJD7"/>
    <property type="match status" value="1"/>
</dbReference>
<dbReference type="EMBL" id="CAXAMN010022618">
    <property type="protein sequence ID" value="CAK9071393.1"/>
    <property type="molecule type" value="Genomic_DNA"/>
</dbReference>
<accession>A0ABP0P711</accession>
<dbReference type="Proteomes" id="UP001642484">
    <property type="component" value="Unassembled WGS sequence"/>
</dbReference>
<comment type="caution">
    <text evidence="2">The sequence shown here is derived from an EMBL/GenBank/DDBJ whole genome shotgun (WGS) entry which is preliminary data.</text>
</comment>
<dbReference type="Gene3D" id="2.60.120.10">
    <property type="entry name" value="Jelly Rolls"/>
    <property type="match status" value="1"/>
</dbReference>
<keyword evidence="3" id="KW-1185">Reference proteome</keyword>
<dbReference type="InterPro" id="IPR003347">
    <property type="entry name" value="JmjC_dom"/>
</dbReference>
<protein>
    <recommendedName>
        <fullName evidence="1">JmjC domain-containing protein</fullName>
    </recommendedName>
</protein>
<dbReference type="InterPro" id="IPR041667">
    <property type="entry name" value="Cupin_8"/>
</dbReference>
<feature type="domain" description="JmjC" evidence="1">
    <location>
        <begin position="123"/>
        <end position="307"/>
    </location>
</feature>
<organism evidence="2 3">
    <name type="scientific">Durusdinium trenchii</name>
    <dbReference type="NCBI Taxonomy" id="1381693"/>
    <lineage>
        <taxon>Eukaryota</taxon>
        <taxon>Sar</taxon>
        <taxon>Alveolata</taxon>
        <taxon>Dinophyceae</taxon>
        <taxon>Suessiales</taxon>
        <taxon>Symbiodiniaceae</taxon>
        <taxon>Durusdinium</taxon>
    </lineage>
</organism>
<evidence type="ECO:0000313" key="2">
    <source>
        <dbReference type="EMBL" id="CAK9071393.1"/>
    </source>
</evidence>
<dbReference type="InterPro" id="IPR014710">
    <property type="entry name" value="RmlC-like_jellyroll"/>
</dbReference>